<evidence type="ECO:0000259" key="3">
    <source>
        <dbReference type="SMART" id="SM00822"/>
    </source>
</evidence>
<organism evidence="4 5">
    <name type="scientific">Dactylosporangium cerinum</name>
    <dbReference type="NCBI Taxonomy" id="1434730"/>
    <lineage>
        <taxon>Bacteria</taxon>
        <taxon>Bacillati</taxon>
        <taxon>Actinomycetota</taxon>
        <taxon>Actinomycetes</taxon>
        <taxon>Micromonosporales</taxon>
        <taxon>Micromonosporaceae</taxon>
        <taxon>Dactylosporangium</taxon>
    </lineage>
</organism>
<sequence length="258" mass="25632">MSPSSNASDPTSASAALVTGGTRGIGREIAARLAAAGYRVLVCGRRAPADLPPGVSYTAADVREPAEAAAAVATAVSSFGHLDLVVNNAGGSPAVPAATVSPNLVTAVVRLNLLAPFFVSQAANAVMQTQPGGGLIVNIGSVSALRPAPGTAAYAAAKAGLETLTRALALEWAPKVRVNTVTAGVVRTDDNAVHYGDEAALAAVAATVPMGRMATPADIADAVLLLASPLATYLTGTSLLVDGGGQLPRYTDTARPTA</sequence>
<dbReference type="NCBIfam" id="NF005893">
    <property type="entry name" value="PRK07856.1"/>
    <property type="match status" value="1"/>
</dbReference>
<dbReference type="InterPro" id="IPR002347">
    <property type="entry name" value="SDR_fam"/>
</dbReference>
<evidence type="ECO:0000256" key="2">
    <source>
        <dbReference type="ARBA" id="ARBA00023002"/>
    </source>
</evidence>
<dbReference type="Proteomes" id="UP001595912">
    <property type="component" value="Unassembled WGS sequence"/>
</dbReference>
<gene>
    <name evidence="4" type="ORF">ACFPIJ_44710</name>
</gene>
<dbReference type="Gene3D" id="3.40.50.720">
    <property type="entry name" value="NAD(P)-binding Rossmann-like Domain"/>
    <property type="match status" value="1"/>
</dbReference>
<dbReference type="InterPro" id="IPR057326">
    <property type="entry name" value="KR_dom"/>
</dbReference>
<dbReference type="PANTHER" id="PTHR43639">
    <property type="entry name" value="OXIDOREDUCTASE, SHORT-CHAIN DEHYDROGENASE/REDUCTASE FAMILY (AFU_ORTHOLOGUE AFUA_5G02870)"/>
    <property type="match status" value="1"/>
</dbReference>
<keyword evidence="5" id="KW-1185">Reference proteome</keyword>
<dbReference type="SUPFAM" id="SSF51735">
    <property type="entry name" value="NAD(P)-binding Rossmann-fold domains"/>
    <property type="match status" value="1"/>
</dbReference>
<evidence type="ECO:0000313" key="4">
    <source>
        <dbReference type="EMBL" id="MFC5004918.1"/>
    </source>
</evidence>
<reference evidence="5" key="1">
    <citation type="journal article" date="2019" name="Int. J. Syst. Evol. Microbiol.">
        <title>The Global Catalogue of Microorganisms (GCM) 10K type strain sequencing project: providing services to taxonomists for standard genome sequencing and annotation.</title>
        <authorList>
            <consortium name="The Broad Institute Genomics Platform"/>
            <consortium name="The Broad Institute Genome Sequencing Center for Infectious Disease"/>
            <person name="Wu L."/>
            <person name="Ma J."/>
        </authorList>
    </citation>
    <scope>NUCLEOTIDE SEQUENCE [LARGE SCALE GENOMIC DNA]</scope>
    <source>
        <strain evidence="5">CGMCC 4.7152</strain>
    </source>
</reference>
<dbReference type="PROSITE" id="PS00061">
    <property type="entry name" value="ADH_SHORT"/>
    <property type="match status" value="1"/>
</dbReference>
<dbReference type="PRINTS" id="PR00081">
    <property type="entry name" value="GDHRDH"/>
</dbReference>
<dbReference type="Pfam" id="PF13561">
    <property type="entry name" value="adh_short_C2"/>
    <property type="match status" value="1"/>
</dbReference>
<evidence type="ECO:0000313" key="5">
    <source>
        <dbReference type="Proteomes" id="UP001595912"/>
    </source>
</evidence>
<keyword evidence="2" id="KW-0560">Oxidoreductase</keyword>
<dbReference type="SMART" id="SM00822">
    <property type="entry name" value="PKS_KR"/>
    <property type="match status" value="1"/>
</dbReference>
<dbReference type="PRINTS" id="PR00080">
    <property type="entry name" value="SDRFAMILY"/>
</dbReference>
<name>A0ABV9W8Y4_9ACTN</name>
<protein>
    <submittedName>
        <fullName evidence="4">SDR family oxidoreductase</fullName>
    </submittedName>
</protein>
<proteinExistence type="inferred from homology"/>
<accession>A0ABV9W8Y4</accession>
<feature type="domain" description="Ketoreductase" evidence="3">
    <location>
        <begin position="14"/>
        <end position="189"/>
    </location>
</feature>
<dbReference type="EMBL" id="JBHSIU010000066">
    <property type="protein sequence ID" value="MFC5004918.1"/>
    <property type="molecule type" value="Genomic_DNA"/>
</dbReference>
<evidence type="ECO:0000256" key="1">
    <source>
        <dbReference type="ARBA" id="ARBA00006484"/>
    </source>
</evidence>
<dbReference type="InterPro" id="IPR020904">
    <property type="entry name" value="Sc_DH/Rdtase_CS"/>
</dbReference>
<dbReference type="CDD" id="cd05233">
    <property type="entry name" value="SDR_c"/>
    <property type="match status" value="1"/>
</dbReference>
<dbReference type="RefSeq" id="WP_380125240.1">
    <property type="nucleotide sequence ID" value="NZ_JBHSIU010000066.1"/>
</dbReference>
<comment type="caution">
    <text evidence="4">The sequence shown here is derived from an EMBL/GenBank/DDBJ whole genome shotgun (WGS) entry which is preliminary data.</text>
</comment>
<dbReference type="PANTHER" id="PTHR43639:SF1">
    <property type="entry name" value="SHORT-CHAIN DEHYDROGENASE_REDUCTASE FAMILY PROTEIN"/>
    <property type="match status" value="1"/>
</dbReference>
<comment type="similarity">
    <text evidence="1">Belongs to the short-chain dehydrogenases/reductases (SDR) family.</text>
</comment>
<dbReference type="InterPro" id="IPR036291">
    <property type="entry name" value="NAD(P)-bd_dom_sf"/>
</dbReference>